<evidence type="ECO:0000313" key="2">
    <source>
        <dbReference type="EMBL" id="KAK9288656.1"/>
    </source>
</evidence>
<feature type="region of interest" description="Disordered" evidence="1">
    <location>
        <begin position="241"/>
        <end position="263"/>
    </location>
</feature>
<name>A0AAP0X3J3_LIQFO</name>
<feature type="region of interest" description="Disordered" evidence="1">
    <location>
        <begin position="41"/>
        <end position="70"/>
    </location>
</feature>
<accession>A0AAP0X3J3</accession>
<dbReference type="Proteomes" id="UP001415857">
    <property type="component" value="Unassembled WGS sequence"/>
</dbReference>
<protein>
    <submittedName>
        <fullName evidence="2">Uncharacterized protein</fullName>
    </submittedName>
</protein>
<feature type="compositionally biased region" description="Polar residues" evidence="1">
    <location>
        <begin position="248"/>
        <end position="257"/>
    </location>
</feature>
<keyword evidence="3" id="KW-1185">Reference proteome</keyword>
<feature type="compositionally biased region" description="Polar residues" evidence="1">
    <location>
        <begin position="149"/>
        <end position="158"/>
    </location>
</feature>
<feature type="region of interest" description="Disordered" evidence="1">
    <location>
        <begin position="146"/>
        <end position="165"/>
    </location>
</feature>
<dbReference type="AlphaFoldDB" id="A0AAP0X3J3"/>
<organism evidence="2 3">
    <name type="scientific">Liquidambar formosana</name>
    <name type="common">Formosan gum</name>
    <dbReference type="NCBI Taxonomy" id="63359"/>
    <lineage>
        <taxon>Eukaryota</taxon>
        <taxon>Viridiplantae</taxon>
        <taxon>Streptophyta</taxon>
        <taxon>Embryophyta</taxon>
        <taxon>Tracheophyta</taxon>
        <taxon>Spermatophyta</taxon>
        <taxon>Magnoliopsida</taxon>
        <taxon>eudicotyledons</taxon>
        <taxon>Gunneridae</taxon>
        <taxon>Pentapetalae</taxon>
        <taxon>Saxifragales</taxon>
        <taxon>Altingiaceae</taxon>
        <taxon>Liquidambar</taxon>
    </lineage>
</organism>
<sequence length="303" mass="32771">MQSLEFQESEGLDPLSRLAFIDLDTTSIATALSDHCTMCGGSVKRRSPSSLSLDDPTTTTTTTDSEPKPKRIMVEDDLLVRGFTKISLPIIGPSVTSPSTTIPSASPVLRRCSSDPYNSPGATNNVGAPPNPQSPDNSASKINVIASKPSPQRGNSSALPPLPPTLRRTVSDLTSAAYQMPVTTPEVVRSFSRSSSSADAGAGVQVLSDSIKEESPNSKRLRRMKDRMREMNQWWDEVMREGEDGGSEDNNTHTTKAASDVTETEKGVSVESVGECFSIHFKCPCGKDYQILVSGRNYYYKLT</sequence>
<feature type="region of interest" description="Disordered" evidence="1">
    <location>
        <begin position="94"/>
        <end position="141"/>
    </location>
</feature>
<dbReference type="EMBL" id="JBBPBK010000003">
    <property type="protein sequence ID" value="KAK9288656.1"/>
    <property type="molecule type" value="Genomic_DNA"/>
</dbReference>
<feature type="compositionally biased region" description="Low complexity" evidence="1">
    <location>
        <begin position="48"/>
        <end position="64"/>
    </location>
</feature>
<feature type="compositionally biased region" description="Low complexity" evidence="1">
    <location>
        <begin position="94"/>
        <end position="107"/>
    </location>
</feature>
<gene>
    <name evidence="2" type="ORF">L1049_017117</name>
</gene>
<proteinExistence type="predicted"/>
<comment type="caution">
    <text evidence="2">The sequence shown here is derived from an EMBL/GenBank/DDBJ whole genome shotgun (WGS) entry which is preliminary data.</text>
</comment>
<feature type="compositionally biased region" description="Polar residues" evidence="1">
    <location>
        <begin position="115"/>
        <end position="126"/>
    </location>
</feature>
<reference evidence="2 3" key="1">
    <citation type="journal article" date="2024" name="Plant J.">
        <title>Genome sequences and population genomics reveal climatic adaptation and genomic divergence between two closely related sweetgum species.</title>
        <authorList>
            <person name="Xu W.Q."/>
            <person name="Ren C.Q."/>
            <person name="Zhang X.Y."/>
            <person name="Comes H.P."/>
            <person name="Liu X.H."/>
            <person name="Li Y.G."/>
            <person name="Kettle C.J."/>
            <person name="Jalonen R."/>
            <person name="Gaisberger H."/>
            <person name="Ma Y.Z."/>
            <person name="Qiu Y.X."/>
        </authorList>
    </citation>
    <scope>NUCLEOTIDE SEQUENCE [LARGE SCALE GENOMIC DNA]</scope>
    <source>
        <strain evidence="2">Hangzhou</strain>
    </source>
</reference>
<evidence type="ECO:0000313" key="3">
    <source>
        <dbReference type="Proteomes" id="UP001415857"/>
    </source>
</evidence>
<evidence type="ECO:0000256" key="1">
    <source>
        <dbReference type="SAM" id="MobiDB-lite"/>
    </source>
</evidence>